<feature type="non-terminal residue" evidence="1">
    <location>
        <position position="1"/>
    </location>
</feature>
<organism evidence="1 2">
    <name type="scientific">Trametes coccinea (strain BRFM310)</name>
    <name type="common">Pycnoporus coccineus</name>
    <dbReference type="NCBI Taxonomy" id="1353009"/>
    <lineage>
        <taxon>Eukaryota</taxon>
        <taxon>Fungi</taxon>
        <taxon>Dikarya</taxon>
        <taxon>Basidiomycota</taxon>
        <taxon>Agaricomycotina</taxon>
        <taxon>Agaricomycetes</taxon>
        <taxon>Polyporales</taxon>
        <taxon>Polyporaceae</taxon>
        <taxon>Trametes</taxon>
    </lineage>
</organism>
<evidence type="ECO:0000313" key="1">
    <source>
        <dbReference type="EMBL" id="OSD06274.1"/>
    </source>
</evidence>
<evidence type="ECO:0000313" key="2">
    <source>
        <dbReference type="Proteomes" id="UP000193067"/>
    </source>
</evidence>
<accession>A0A1Y2J0D0</accession>
<dbReference type="OrthoDB" id="432234at2759"/>
<sequence length="73" mass="8065">ITAHKAQGQTFKRVIVDLAGCRGTESPYAMLSRATSLDGVLILCPFDKKKITCGQSEDVQKEFTRLQILAHET</sequence>
<gene>
    <name evidence="1" type="ORF">PYCCODRAFT_1348340</name>
</gene>
<proteinExistence type="predicted"/>
<evidence type="ECO:0008006" key="3">
    <source>
        <dbReference type="Google" id="ProtNLM"/>
    </source>
</evidence>
<reference evidence="1 2" key="1">
    <citation type="journal article" date="2015" name="Biotechnol. Biofuels">
        <title>Enhanced degradation of softwood versus hardwood by the white-rot fungus Pycnoporus coccineus.</title>
        <authorList>
            <person name="Couturier M."/>
            <person name="Navarro D."/>
            <person name="Chevret D."/>
            <person name="Henrissat B."/>
            <person name="Piumi F."/>
            <person name="Ruiz-Duenas F.J."/>
            <person name="Martinez A.T."/>
            <person name="Grigoriev I.V."/>
            <person name="Riley R."/>
            <person name="Lipzen A."/>
            <person name="Berrin J.G."/>
            <person name="Master E.R."/>
            <person name="Rosso M.N."/>
        </authorList>
    </citation>
    <scope>NUCLEOTIDE SEQUENCE [LARGE SCALE GENOMIC DNA]</scope>
    <source>
        <strain evidence="1 2">BRFM310</strain>
    </source>
</reference>
<dbReference type="EMBL" id="KZ084090">
    <property type="protein sequence ID" value="OSD06274.1"/>
    <property type="molecule type" value="Genomic_DNA"/>
</dbReference>
<dbReference type="Proteomes" id="UP000193067">
    <property type="component" value="Unassembled WGS sequence"/>
</dbReference>
<name>A0A1Y2J0D0_TRAC3</name>
<feature type="non-terminal residue" evidence="1">
    <location>
        <position position="73"/>
    </location>
</feature>
<keyword evidence="2" id="KW-1185">Reference proteome</keyword>
<dbReference type="STRING" id="1353009.A0A1Y2J0D0"/>
<protein>
    <recommendedName>
        <fullName evidence="3">UvrD-like helicase C-terminal domain-containing protein</fullName>
    </recommendedName>
</protein>
<dbReference type="AlphaFoldDB" id="A0A1Y2J0D0"/>